<sequence length="259" mass="30411">MSRSSSTPADTFIEDKLKQKLYDMMQKSRSFLAHEKHLELYNALMNSMGVYESVAKGVIPSQHKRSHDGQDPPEDREWEKRRKIRRKDVSGSSFKKSKAQKDSQRYERGDGVKEATQNEETDIKLRLKKFLEEPHEHKYKNGSVVIFGKLVRKIFNKDKVTKEDLKGDRFHHDLSKPLPLTKPPGRKRILVSYFVNHDLEYLKYGTKENRYAFSVTKIKAARYQDKGIEEMISYLWSPSIQKYNKDAELGIYHWDPPSL</sequence>
<name>A0A699HHV9_TANCI</name>
<dbReference type="EMBL" id="BKCJ010167042">
    <property type="protein sequence ID" value="GEY29785.1"/>
    <property type="molecule type" value="Genomic_DNA"/>
</dbReference>
<comment type="caution">
    <text evidence="2">The sequence shown here is derived from an EMBL/GenBank/DDBJ whole genome shotgun (WGS) entry which is preliminary data.</text>
</comment>
<accession>A0A699HHV9</accession>
<protein>
    <submittedName>
        <fullName evidence="2">Uncharacterized protein</fullName>
    </submittedName>
</protein>
<feature type="compositionally biased region" description="Basic and acidic residues" evidence="1">
    <location>
        <begin position="99"/>
        <end position="113"/>
    </location>
</feature>
<gene>
    <name evidence="2" type="ORF">Tci_401759</name>
</gene>
<proteinExistence type="predicted"/>
<evidence type="ECO:0000256" key="1">
    <source>
        <dbReference type="SAM" id="MobiDB-lite"/>
    </source>
</evidence>
<evidence type="ECO:0000313" key="2">
    <source>
        <dbReference type="EMBL" id="GEY29785.1"/>
    </source>
</evidence>
<feature type="region of interest" description="Disordered" evidence="1">
    <location>
        <begin position="60"/>
        <end position="118"/>
    </location>
</feature>
<organism evidence="2">
    <name type="scientific">Tanacetum cinerariifolium</name>
    <name type="common">Dalmatian daisy</name>
    <name type="synonym">Chrysanthemum cinerariifolium</name>
    <dbReference type="NCBI Taxonomy" id="118510"/>
    <lineage>
        <taxon>Eukaryota</taxon>
        <taxon>Viridiplantae</taxon>
        <taxon>Streptophyta</taxon>
        <taxon>Embryophyta</taxon>
        <taxon>Tracheophyta</taxon>
        <taxon>Spermatophyta</taxon>
        <taxon>Magnoliopsida</taxon>
        <taxon>eudicotyledons</taxon>
        <taxon>Gunneridae</taxon>
        <taxon>Pentapetalae</taxon>
        <taxon>asterids</taxon>
        <taxon>campanulids</taxon>
        <taxon>Asterales</taxon>
        <taxon>Asteraceae</taxon>
        <taxon>Asteroideae</taxon>
        <taxon>Anthemideae</taxon>
        <taxon>Anthemidinae</taxon>
        <taxon>Tanacetum</taxon>
    </lineage>
</organism>
<reference evidence="2" key="1">
    <citation type="journal article" date="2019" name="Sci. Rep.">
        <title>Draft genome of Tanacetum cinerariifolium, the natural source of mosquito coil.</title>
        <authorList>
            <person name="Yamashiro T."/>
            <person name="Shiraishi A."/>
            <person name="Satake H."/>
            <person name="Nakayama K."/>
        </authorList>
    </citation>
    <scope>NUCLEOTIDE SEQUENCE</scope>
</reference>
<feature type="compositionally biased region" description="Basic and acidic residues" evidence="1">
    <location>
        <begin position="67"/>
        <end position="80"/>
    </location>
</feature>
<dbReference type="AlphaFoldDB" id="A0A699HHV9"/>